<reference evidence="4" key="2">
    <citation type="journal article" date="2014" name="ISME J.">
        <title>Microbial stratification in low pH oxic and suboxic macroscopic growths along an acid mine drainage.</title>
        <authorList>
            <person name="Mendez-Garcia C."/>
            <person name="Mesa V."/>
            <person name="Sprenger R.R."/>
            <person name="Richter M."/>
            <person name="Diez M.S."/>
            <person name="Solano J."/>
            <person name="Bargiela R."/>
            <person name="Golyshina O.V."/>
            <person name="Manteca A."/>
            <person name="Ramos J.L."/>
            <person name="Gallego J.R."/>
            <person name="Llorente I."/>
            <person name="Martins Dos Santos V.A."/>
            <person name="Jensen O.N."/>
            <person name="Pelaez A.I."/>
            <person name="Sanchez J."/>
            <person name="Ferrer M."/>
        </authorList>
    </citation>
    <scope>NUCLEOTIDE SEQUENCE</scope>
</reference>
<evidence type="ECO:0000259" key="3">
    <source>
        <dbReference type="Pfam" id="PF00005"/>
    </source>
</evidence>
<dbReference type="InterPro" id="IPR027417">
    <property type="entry name" value="P-loop_NTPase"/>
</dbReference>
<name>T1BXZ2_9ZZZZ</name>
<dbReference type="Gene3D" id="3.40.50.300">
    <property type="entry name" value="P-loop containing nucleotide triphosphate hydrolases"/>
    <property type="match status" value="1"/>
</dbReference>
<dbReference type="InterPro" id="IPR003439">
    <property type="entry name" value="ABC_transporter-like_ATP-bd"/>
</dbReference>
<dbReference type="PANTHER" id="PTHR43204:SF1">
    <property type="entry name" value="ABC TRANSPORTER I FAMILY MEMBER 6, CHLOROPLASTIC"/>
    <property type="match status" value="1"/>
</dbReference>
<accession>T1BXZ2</accession>
<dbReference type="Pfam" id="PF00005">
    <property type="entry name" value="ABC_tran"/>
    <property type="match status" value="1"/>
</dbReference>
<proteinExistence type="predicted"/>
<feature type="domain" description="ABC transporter" evidence="3">
    <location>
        <begin position="19"/>
        <end position="85"/>
    </location>
</feature>
<protein>
    <submittedName>
        <fullName evidence="4">FeS assembly ATPase SufC</fullName>
    </submittedName>
</protein>
<dbReference type="GO" id="GO:0005524">
    <property type="term" value="F:ATP binding"/>
    <property type="evidence" value="ECO:0007669"/>
    <property type="project" value="UniProtKB-KW"/>
</dbReference>
<dbReference type="EMBL" id="AUZZ01003055">
    <property type="protein sequence ID" value="EQD58069.1"/>
    <property type="molecule type" value="Genomic_DNA"/>
</dbReference>
<reference evidence="4" key="1">
    <citation type="submission" date="2013-08" db="EMBL/GenBank/DDBJ databases">
        <authorList>
            <person name="Mendez C."/>
            <person name="Richter M."/>
            <person name="Ferrer M."/>
            <person name="Sanchez J."/>
        </authorList>
    </citation>
    <scope>NUCLEOTIDE SEQUENCE</scope>
</reference>
<dbReference type="PANTHER" id="PTHR43204">
    <property type="entry name" value="ABC TRANSPORTER I FAMILY MEMBER 6, CHLOROPLASTIC"/>
    <property type="match status" value="1"/>
</dbReference>
<evidence type="ECO:0000313" key="4">
    <source>
        <dbReference type="EMBL" id="EQD58069.1"/>
    </source>
</evidence>
<dbReference type="AlphaFoldDB" id="T1BXZ2"/>
<dbReference type="GO" id="GO:0016887">
    <property type="term" value="F:ATP hydrolysis activity"/>
    <property type="evidence" value="ECO:0007669"/>
    <property type="project" value="InterPro"/>
</dbReference>
<comment type="caution">
    <text evidence="4">The sequence shown here is derived from an EMBL/GenBank/DDBJ whole genome shotgun (WGS) entry which is preliminary data.</text>
</comment>
<keyword evidence="1" id="KW-0547">Nucleotide-binding</keyword>
<evidence type="ECO:0000256" key="2">
    <source>
        <dbReference type="ARBA" id="ARBA00022840"/>
    </source>
</evidence>
<keyword evidence="2" id="KW-0067">ATP-binding</keyword>
<feature type="non-terminal residue" evidence="4">
    <location>
        <position position="121"/>
    </location>
</feature>
<evidence type="ECO:0000256" key="1">
    <source>
        <dbReference type="ARBA" id="ARBA00022741"/>
    </source>
</evidence>
<dbReference type="SUPFAM" id="SSF52540">
    <property type="entry name" value="P-loop containing nucleoside triphosphate hydrolases"/>
    <property type="match status" value="1"/>
</dbReference>
<sequence length="121" mass="13267">MRLEIKDVCIEIGGKKVVNGTDLNVNSGELHVLMGPNGCGKSSLAKGVMGHPDYRIKSGKVLVDGKEINELPANERAKLGLFLQFQEPVEIEGLGILNFLNAARNSMKRDTKSVREFMNEV</sequence>
<organism evidence="4">
    <name type="scientific">mine drainage metagenome</name>
    <dbReference type="NCBI Taxonomy" id="410659"/>
    <lineage>
        <taxon>unclassified sequences</taxon>
        <taxon>metagenomes</taxon>
        <taxon>ecological metagenomes</taxon>
    </lineage>
</organism>
<gene>
    <name evidence="4" type="ORF">B2A_04540</name>
</gene>
<dbReference type="InterPro" id="IPR010230">
    <property type="entry name" value="FeS-cluster_ATPase_SufC"/>
</dbReference>